<evidence type="ECO:0000313" key="3">
    <source>
        <dbReference type="Proteomes" id="UP000324974"/>
    </source>
</evidence>
<dbReference type="KEGG" id="lrs:PX52LOC_06466"/>
<gene>
    <name evidence="2" type="ORF">PX52LOC_06466</name>
</gene>
<keyword evidence="3" id="KW-1185">Reference proteome</keyword>
<name>A0A5C1ALE6_9BACT</name>
<sequence>MRVWIALVLVCLVSGPALACSFCSDGFTRRQPLREKFADAKIVVAGVLKNPIARDDGTGTTEFHITHVLKTDAALGKTAVLTIPRYLPIVADTPPDYVFFCSIVDGRIEPVDGIAGGKAVRDYLTGVAKIDAKTPAGTRIGYFFRLLDAADPTVSADAFLELARTTDADLVKAKASLDPAKIRKWIVDPKVPDERIGVLGLLLGLSGNGADANWLAGALTTAAPSDRVASNLGGLLTGLILLNPEQGWKLAGDLLASPTRPFSDKLNVISAIRFFQATRPKESKDHIVACLRALIANRDLADLAIDDLRRWGWWDLTPTILDAFAKPTHAAPVIRRGIVRYALQCPDDKAKAFVAGLRTTEPALVKKVEDGLKLYEKK</sequence>
<dbReference type="OrthoDB" id="263170at2"/>
<feature type="signal peptide" evidence="1">
    <location>
        <begin position="1"/>
        <end position="19"/>
    </location>
</feature>
<keyword evidence="1" id="KW-0732">Signal</keyword>
<accession>A0A5C1ALE6</accession>
<reference evidence="3" key="1">
    <citation type="submission" date="2019-08" db="EMBL/GenBank/DDBJ databases">
        <title>Limnoglobus roseus gen. nov., sp. nov., a novel freshwater planctomycete with a giant genome from the family Gemmataceae.</title>
        <authorList>
            <person name="Kulichevskaya I.S."/>
            <person name="Naumoff D.G."/>
            <person name="Miroshnikov K."/>
            <person name="Ivanova A."/>
            <person name="Philippov D.A."/>
            <person name="Hakobyan A."/>
            <person name="Rijpstra I.C."/>
            <person name="Sinninghe Damste J.S."/>
            <person name="Liesack W."/>
            <person name="Dedysh S.N."/>
        </authorList>
    </citation>
    <scope>NUCLEOTIDE SEQUENCE [LARGE SCALE GENOMIC DNA]</scope>
    <source>
        <strain evidence="3">PX52</strain>
    </source>
</reference>
<evidence type="ECO:0000313" key="2">
    <source>
        <dbReference type="EMBL" id="QEL19395.1"/>
    </source>
</evidence>
<protein>
    <submittedName>
        <fullName evidence="2">RES domain-containing protein</fullName>
    </submittedName>
</protein>
<dbReference type="RefSeq" id="WP_149113789.1">
    <property type="nucleotide sequence ID" value="NZ_CP042425.1"/>
</dbReference>
<dbReference type="AlphaFoldDB" id="A0A5C1ALE6"/>
<organism evidence="2 3">
    <name type="scientific">Limnoglobus roseus</name>
    <dbReference type="NCBI Taxonomy" id="2598579"/>
    <lineage>
        <taxon>Bacteria</taxon>
        <taxon>Pseudomonadati</taxon>
        <taxon>Planctomycetota</taxon>
        <taxon>Planctomycetia</taxon>
        <taxon>Gemmatales</taxon>
        <taxon>Gemmataceae</taxon>
        <taxon>Limnoglobus</taxon>
    </lineage>
</organism>
<proteinExistence type="predicted"/>
<evidence type="ECO:0000256" key="1">
    <source>
        <dbReference type="SAM" id="SignalP"/>
    </source>
</evidence>
<dbReference type="EMBL" id="CP042425">
    <property type="protein sequence ID" value="QEL19395.1"/>
    <property type="molecule type" value="Genomic_DNA"/>
</dbReference>
<feature type="chain" id="PRO_5023147758" evidence="1">
    <location>
        <begin position="20"/>
        <end position="378"/>
    </location>
</feature>
<dbReference type="Proteomes" id="UP000324974">
    <property type="component" value="Chromosome"/>
</dbReference>